<protein>
    <submittedName>
        <fullName evidence="1">Uncharacterized protein</fullName>
    </submittedName>
</protein>
<evidence type="ECO:0000313" key="1">
    <source>
        <dbReference type="EMBL" id="CAL5140837.1"/>
    </source>
</evidence>
<evidence type="ECO:0000313" key="2">
    <source>
        <dbReference type="Proteomes" id="UP001497525"/>
    </source>
</evidence>
<sequence length="249" mass="27975">MALSKDAVRLLTTPNAGSNSIVSEVLSCELLIKYLGAELIKTEMEIVYSPSGGPITDYVIQCNQKTSNFAQPLVIAVSVTRAMTAPGRQYTIEMARQLLRKKLIGILYSTKNCQGLWTRQIPHVWSPNTENSSLVKCVYNSLLDGGYSHILGNTVVLLTTATNRSEIFVNQSADNPLRTRVSMRSKNNVHSLAVRRPHLSHFLKPNFFSLLVMLFLMSWRLFILNLHNLLEEPNEPCIIVFPQLLPLFC</sequence>
<comment type="caution">
    <text evidence="1">The sequence shown here is derived from an EMBL/GenBank/DDBJ whole genome shotgun (WGS) entry which is preliminary data.</text>
</comment>
<reference evidence="1" key="1">
    <citation type="submission" date="2024-06" db="EMBL/GenBank/DDBJ databases">
        <authorList>
            <person name="Liu X."/>
            <person name="Lenzi L."/>
            <person name="Haldenby T S."/>
            <person name="Uol C."/>
        </authorList>
    </citation>
    <scope>NUCLEOTIDE SEQUENCE</scope>
</reference>
<name>A0AAV2TX42_CALDB</name>
<accession>A0AAV2TX42</accession>
<dbReference type="EMBL" id="CAXLJL010000800">
    <property type="protein sequence ID" value="CAL5140837.1"/>
    <property type="molecule type" value="Genomic_DNA"/>
</dbReference>
<dbReference type="Proteomes" id="UP001497525">
    <property type="component" value="Unassembled WGS sequence"/>
</dbReference>
<gene>
    <name evidence="1" type="ORF">CDAUBV1_LOCUS16142</name>
</gene>
<organism evidence="1 2">
    <name type="scientific">Calicophoron daubneyi</name>
    <name type="common">Rumen fluke</name>
    <name type="synonym">Paramphistomum daubneyi</name>
    <dbReference type="NCBI Taxonomy" id="300641"/>
    <lineage>
        <taxon>Eukaryota</taxon>
        <taxon>Metazoa</taxon>
        <taxon>Spiralia</taxon>
        <taxon>Lophotrochozoa</taxon>
        <taxon>Platyhelminthes</taxon>
        <taxon>Trematoda</taxon>
        <taxon>Digenea</taxon>
        <taxon>Plagiorchiida</taxon>
        <taxon>Pronocephalata</taxon>
        <taxon>Paramphistomoidea</taxon>
        <taxon>Paramphistomidae</taxon>
        <taxon>Calicophoron</taxon>
    </lineage>
</organism>
<dbReference type="AlphaFoldDB" id="A0AAV2TX42"/>
<proteinExistence type="predicted"/>